<organism evidence="1 2">
    <name type="scientific">Agrocybe chaxingu</name>
    <dbReference type="NCBI Taxonomy" id="84603"/>
    <lineage>
        <taxon>Eukaryota</taxon>
        <taxon>Fungi</taxon>
        <taxon>Dikarya</taxon>
        <taxon>Basidiomycota</taxon>
        <taxon>Agaricomycotina</taxon>
        <taxon>Agaricomycetes</taxon>
        <taxon>Agaricomycetidae</taxon>
        <taxon>Agaricales</taxon>
        <taxon>Agaricineae</taxon>
        <taxon>Strophariaceae</taxon>
        <taxon>Agrocybe</taxon>
    </lineage>
</organism>
<evidence type="ECO:0000313" key="1">
    <source>
        <dbReference type="EMBL" id="KAJ3500051.1"/>
    </source>
</evidence>
<reference evidence="1" key="1">
    <citation type="submission" date="2022-07" db="EMBL/GenBank/DDBJ databases">
        <title>Genome Sequence of Agrocybe chaxingu.</title>
        <authorList>
            <person name="Buettner E."/>
        </authorList>
    </citation>
    <scope>NUCLEOTIDE SEQUENCE</scope>
    <source>
        <strain evidence="1">MP-N11</strain>
    </source>
</reference>
<dbReference type="Proteomes" id="UP001148786">
    <property type="component" value="Unassembled WGS sequence"/>
</dbReference>
<proteinExistence type="predicted"/>
<dbReference type="OrthoDB" id="10446490at2759"/>
<dbReference type="EMBL" id="JANKHO010001678">
    <property type="protein sequence ID" value="KAJ3500051.1"/>
    <property type="molecule type" value="Genomic_DNA"/>
</dbReference>
<sequence>MSTLYLFPKLYDTKEKPGIYHHPCPEVGNYHTPSYAYSWIVDCAKFCDHVAPGHRYNALWGIQGHAILDKWGGSDIAKKHEERYGFTFCPRLTVINDQYLLVQFMCNIKLEAIEKVIEDTELWNDVWELFGNTEDIVDRPPMWFRVGLYRNPLDNI</sequence>
<accession>A0A9W8JV01</accession>
<protein>
    <submittedName>
        <fullName evidence="1">Uncharacterized protein</fullName>
    </submittedName>
</protein>
<evidence type="ECO:0000313" key="2">
    <source>
        <dbReference type="Proteomes" id="UP001148786"/>
    </source>
</evidence>
<keyword evidence="2" id="KW-1185">Reference proteome</keyword>
<name>A0A9W8JV01_9AGAR</name>
<comment type="caution">
    <text evidence="1">The sequence shown here is derived from an EMBL/GenBank/DDBJ whole genome shotgun (WGS) entry which is preliminary data.</text>
</comment>
<dbReference type="AlphaFoldDB" id="A0A9W8JV01"/>
<gene>
    <name evidence="1" type="ORF">NLJ89_g9963</name>
</gene>